<dbReference type="PANTHER" id="PTHR30532:SF1">
    <property type="entry name" value="IRON(3+)-HYDROXAMATE-BINDING PROTEIN FHUD"/>
    <property type="match status" value="1"/>
</dbReference>
<sequence>MASNSNDQSGLTRREYVACGGTVVAGGLLSGCTGSSSPDPSESGTATGTDTTTATESEPADATATDRSYRVTVEPVGEVTFETVPQTWVAENASWADMGVALGLTKPSAVVLTGEYRTWHYEDVPGLSPSKGDMTSLWQDGISKERLLEIDAGVHFIDPNYMVNLIPNWDRSDVEEMHERVGPFCGNTSFSTYSWHEDYPYYSLYEATEKVAAVFQRQDRFRALSNLHEEFLGRLQGRLPPEDQRPEIALLSPGSTEPETFYPYRLGDRTAYKHWRDLGVSDALAGSEIQSFTSDRGTIDYEPLLEIDPEVLMLYTDTHRTDAAFEDTYLAFLQDHDTASRLTAVQNGAVYPAGGMYQGPILNLSKTERAAKQLFPDEFDEEEMLYDRQRIADIRAGDI</sequence>
<evidence type="ECO:0000256" key="2">
    <source>
        <dbReference type="ARBA" id="ARBA00022448"/>
    </source>
</evidence>
<dbReference type="EMBL" id="FNOF01000006">
    <property type="protein sequence ID" value="SDW77498.1"/>
    <property type="molecule type" value="Genomic_DNA"/>
</dbReference>
<proteinExistence type="predicted"/>
<keyword evidence="2" id="KW-0813">Transport</keyword>
<evidence type="ECO:0000256" key="4">
    <source>
        <dbReference type="SAM" id="MobiDB-lite"/>
    </source>
</evidence>
<dbReference type="Gene3D" id="3.40.50.1980">
    <property type="entry name" value="Nitrogenase molybdenum iron protein domain"/>
    <property type="match status" value="2"/>
</dbReference>
<feature type="compositionally biased region" description="Low complexity" evidence="4">
    <location>
        <begin position="30"/>
        <end position="66"/>
    </location>
</feature>
<protein>
    <submittedName>
        <fullName evidence="6">Ferrichrome-binding protein</fullName>
    </submittedName>
</protein>
<dbReference type="AlphaFoldDB" id="A0A1H2WAF7"/>
<dbReference type="Proteomes" id="UP000182573">
    <property type="component" value="Unassembled WGS sequence"/>
</dbReference>
<dbReference type="InterPro" id="IPR002491">
    <property type="entry name" value="ABC_transptr_periplasmic_BD"/>
</dbReference>
<evidence type="ECO:0000256" key="1">
    <source>
        <dbReference type="ARBA" id="ARBA00004196"/>
    </source>
</evidence>
<evidence type="ECO:0000256" key="3">
    <source>
        <dbReference type="ARBA" id="ARBA00022729"/>
    </source>
</evidence>
<keyword evidence="3" id="KW-0732">Signal</keyword>
<name>A0A1H2WAF7_HALVA</name>
<dbReference type="InterPro" id="IPR051313">
    <property type="entry name" value="Bact_iron-sidero_bind"/>
</dbReference>
<reference evidence="6 7" key="1">
    <citation type="submission" date="2016-10" db="EMBL/GenBank/DDBJ databases">
        <authorList>
            <person name="de Groot N.N."/>
        </authorList>
    </citation>
    <scope>NUCLEOTIDE SEQUENCE [LARGE SCALE GENOMIC DNA]</scope>
    <source>
        <strain evidence="6 7">DSM 3756</strain>
    </source>
</reference>
<dbReference type="PANTHER" id="PTHR30532">
    <property type="entry name" value="IRON III DICITRATE-BINDING PERIPLASMIC PROTEIN"/>
    <property type="match status" value="1"/>
</dbReference>
<feature type="region of interest" description="Disordered" evidence="4">
    <location>
        <begin position="30"/>
        <end position="67"/>
    </location>
</feature>
<dbReference type="SUPFAM" id="SSF53807">
    <property type="entry name" value="Helical backbone' metal receptor"/>
    <property type="match status" value="1"/>
</dbReference>
<evidence type="ECO:0000259" key="5">
    <source>
        <dbReference type="Pfam" id="PF01497"/>
    </source>
</evidence>
<dbReference type="Pfam" id="PF01497">
    <property type="entry name" value="Peripla_BP_2"/>
    <property type="match status" value="1"/>
</dbReference>
<comment type="subcellular location">
    <subcellularLocation>
        <location evidence="1">Cell envelope</location>
    </subcellularLocation>
</comment>
<dbReference type="RefSeq" id="WP_004516585.1">
    <property type="nucleotide sequence ID" value="NZ_FNOF01000006.1"/>
</dbReference>
<feature type="domain" description="Fe/B12 periplasmic-binding" evidence="5">
    <location>
        <begin position="202"/>
        <end position="351"/>
    </location>
</feature>
<gene>
    <name evidence="6" type="ORF">SAMN05443574_106244</name>
</gene>
<evidence type="ECO:0000313" key="6">
    <source>
        <dbReference type="EMBL" id="SDW77498.1"/>
    </source>
</evidence>
<accession>A0A1H2WAF7</accession>
<evidence type="ECO:0000313" key="7">
    <source>
        <dbReference type="Proteomes" id="UP000182573"/>
    </source>
</evidence>
<organism evidence="6 7">
    <name type="scientific">Haloarcula vallismortis</name>
    <name type="common">Halobacterium vallismortis</name>
    <dbReference type="NCBI Taxonomy" id="28442"/>
    <lineage>
        <taxon>Archaea</taxon>
        <taxon>Methanobacteriati</taxon>
        <taxon>Methanobacteriota</taxon>
        <taxon>Stenosarchaea group</taxon>
        <taxon>Halobacteria</taxon>
        <taxon>Halobacteriales</taxon>
        <taxon>Haloarculaceae</taxon>
        <taxon>Haloarcula</taxon>
    </lineage>
</organism>